<proteinExistence type="predicted"/>
<dbReference type="EMBL" id="JBHRSM010000001">
    <property type="protein sequence ID" value="MFC3084532.1"/>
    <property type="molecule type" value="Genomic_DNA"/>
</dbReference>
<keyword evidence="2" id="KW-1185">Reference proteome</keyword>
<protein>
    <recommendedName>
        <fullName evidence="3">DUF4747 family protein</fullName>
    </recommendedName>
</protein>
<dbReference type="Proteomes" id="UP001595445">
    <property type="component" value="Unassembled WGS sequence"/>
</dbReference>
<evidence type="ECO:0000313" key="1">
    <source>
        <dbReference type="EMBL" id="MFC3084532.1"/>
    </source>
</evidence>
<reference evidence="2" key="1">
    <citation type="journal article" date="2019" name="Int. J. Syst. Evol. Microbiol.">
        <title>The Global Catalogue of Microorganisms (GCM) 10K type strain sequencing project: providing services to taxonomists for standard genome sequencing and annotation.</title>
        <authorList>
            <consortium name="The Broad Institute Genomics Platform"/>
            <consortium name="The Broad Institute Genome Sequencing Center for Infectious Disease"/>
            <person name="Wu L."/>
            <person name="Ma J."/>
        </authorList>
    </citation>
    <scope>NUCLEOTIDE SEQUENCE [LARGE SCALE GENOMIC DNA]</scope>
    <source>
        <strain evidence="2">KCTC 62102</strain>
    </source>
</reference>
<evidence type="ECO:0008006" key="3">
    <source>
        <dbReference type="Google" id="ProtNLM"/>
    </source>
</evidence>
<name>A0ABV7DNH9_9RHOB</name>
<gene>
    <name evidence="1" type="ORF">ACFOD6_00590</name>
</gene>
<dbReference type="RefSeq" id="WP_197642332.1">
    <property type="nucleotide sequence ID" value="NZ_JAEACP010000004.1"/>
</dbReference>
<sequence length="323" mass="35836">MKNNERHIYFYDLRIKKAAKHAHIPHLRDLLSVWNGAFAVGQAKHTLEKGSVVYRIGDVKYDAADETVELLIRRSDLSAAEAAYGNIDTGNLRIAKKTPDEGGDVAAHVVMSLKQEKGKPDTYLTLVEGVPRIGHLVIQSTLNRVIREKCRTDKTVFQYADPGGARKDGSPKMNSFVPTVELQGHLSEDFVSDLENGVVGGIELLKHKTKTPLGGSAYIREEAQILKLSVDKSLPAGGRWSNILKPLQRMKIDYPTAKIRFIDPDKKARTVEIDVDTGTPTQQLYVKCYRVTGINPPLAQSSASLVRHLADMMNTKLKSVRDV</sequence>
<organism evidence="1 2">
    <name type="scientific">Tabrizicola soli</name>
    <dbReference type="NCBI Taxonomy" id="2185115"/>
    <lineage>
        <taxon>Bacteria</taxon>
        <taxon>Pseudomonadati</taxon>
        <taxon>Pseudomonadota</taxon>
        <taxon>Alphaproteobacteria</taxon>
        <taxon>Rhodobacterales</taxon>
        <taxon>Paracoccaceae</taxon>
        <taxon>Tabrizicola</taxon>
    </lineage>
</organism>
<accession>A0ABV7DNH9</accession>
<evidence type="ECO:0000313" key="2">
    <source>
        <dbReference type="Proteomes" id="UP001595445"/>
    </source>
</evidence>
<comment type="caution">
    <text evidence="1">The sequence shown here is derived from an EMBL/GenBank/DDBJ whole genome shotgun (WGS) entry which is preliminary data.</text>
</comment>